<evidence type="ECO:0000256" key="3">
    <source>
        <dbReference type="ARBA" id="ARBA00023172"/>
    </source>
</evidence>
<feature type="active site" description="O-(5'-phospho-DNA)-serine intermediate" evidence="4 5">
    <location>
        <position position="11"/>
    </location>
</feature>
<evidence type="ECO:0000259" key="8">
    <source>
        <dbReference type="PROSITE" id="PS51737"/>
    </source>
</evidence>
<accession>A0A7M3U297</accession>
<dbReference type="PROSITE" id="PS00397">
    <property type="entry name" value="RECOMBINASES_1"/>
    <property type="match status" value="1"/>
</dbReference>
<dbReference type="InterPro" id="IPR036162">
    <property type="entry name" value="Resolvase-like_N_sf"/>
</dbReference>
<keyword evidence="1" id="KW-0229">DNA integration</keyword>
<dbReference type="SUPFAM" id="SSF53041">
    <property type="entry name" value="Resolvase-like"/>
    <property type="match status" value="1"/>
</dbReference>
<sequence length="554" mass="65343">MTTVALYARVSSQNQAQKNTIESQIAELRHRIAEDKHELLNKYEFKDNGVSGWILERESLEALRDRVVEGEIDKIYIHSLDRLSRKSAHQMFLLDEFEKAGVEVIFLNYKVEKNPESRLFLKMQGLLSECETLRTMERSRGGRIHRARKGEMSVINVVPFGFRRINHVDRDKIRIEINEEEAKIVRDLFKWVGQERISIKGAVRRLKERCILSPKGKRVWNVCTIHRILRNRAYKEEAAYGKTKVGPLRKEVRARWKVRKKKYSVYNNEEKDWIKIRVPRIIEDELFDIVQKQLDENRKRARAQQSGRRHLLQGLTTCGCCKYTYYIAKNAKEGSRYYRCTGTDANRFGGTRVCSSKSIRAEILEMVIWDETKRVLKDPNVIAKEYKHRLLEHKNGQPNDEVEKERGKLEQGIKRLAYVYARGHISQEEYDQEVEGMEKRLKVMKKQQEEMVNEKELQRKLDFTISNVKDFASEIKSELDQADWKTKFDIIRELVDYIKIDNDHVHIMLRFQAIALEMQRKNVQHHIGIPRACTFKLVIHASFLCCDKMSVAYP</sequence>
<evidence type="ECO:0000256" key="2">
    <source>
        <dbReference type="ARBA" id="ARBA00023125"/>
    </source>
</evidence>
<dbReference type="InterPro" id="IPR011109">
    <property type="entry name" value="DNA_bind_recombinase_dom"/>
</dbReference>
<organism evidence="9 10">
    <name type="scientific">Candidatus Wolbachia massiliensis</name>
    <dbReference type="NCBI Taxonomy" id="1845000"/>
    <lineage>
        <taxon>Bacteria</taxon>
        <taxon>Pseudomonadati</taxon>
        <taxon>Pseudomonadota</taxon>
        <taxon>Alphaproteobacteria</taxon>
        <taxon>Rickettsiales</taxon>
        <taxon>Anaplasmataceae</taxon>
        <taxon>Wolbachieae</taxon>
        <taxon>Wolbachia</taxon>
    </lineage>
</organism>
<dbReference type="InterPro" id="IPR050639">
    <property type="entry name" value="SSR_resolvase"/>
</dbReference>
<dbReference type="GO" id="GO:0003677">
    <property type="term" value="F:DNA binding"/>
    <property type="evidence" value="ECO:0007669"/>
    <property type="project" value="UniProtKB-KW"/>
</dbReference>
<dbReference type="InterPro" id="IPR006119">
    <property type="entry name" value="Resolv_N"/>
</dbReference>
<evidence type="ECO:0000313" key="9">
    <source>
        <dbReference type="EMBL" id="QOD38532.1"/>
    </source>
</evidence>
<feature type="domain" description="Recombinase" evidence="8">
    <location>
        <begin position="159"/>
        <end position="300"/>
    </location>
</feature>
<dbReference type="Pfam" id="PF07508">
    <property type="entry name" value="Recombinase"/>
    <property type="match status" value="1"/>
</dbReference>
<dbReference type="CDD" id="cd00338">
    <property type="entry name" value="Ser_Recombinase"/>
    <property type="match status" value="1"/>
</dbReference>
<keyword evidence="3" id="KW-0233">DNA recombination</keyword>
<dbReference type="GO" id="GO:0000150">
    <property type="term" value="F:DNA strand exchange activity"/>
    <property type="evidence" value="ECO:0007669"/>
    <property type="project" value="InterPro"/>
</dbReference>
<dbReference type="PANTHER" id="PTHR30461:SF23">
    <property type="entry name" value="DNA RECOMBINASE-RELATED"/>
    <property type="match status" value="1"/>
</dbReference>
<evidence type="ECO:0000256" key="6">
    <source>
        <dbReference type="SAM" id="Coils"/>
    </source>
</evidence>
<evidence type="ECO:0000256" key="4">
    <source>
        <dbReference type="PIRSR" id="PIRSR606118-50"/>
    </source>
</evidence>
<keyword evidence="10" id="KW-1185">Reference proteome</keyword>
<feature type="domain" description="Resolvase/invertase-type recombinase catalytic" evidence="7">
    <location>
        <begin position="3"/>
        <end position="150"/>
    </location>
</feature>
<keyword evidence="6" id="KW-0175">Coiled coil</keyword>
<evidence type="ECO:0000313" key="10">
    <source>
        <dbReference type="Proteomes" id="UP000516514"/>
    </source>
</evidence>
<dbReference type="KEGG" id="wms:ID128_01375"/>
<keyword evidence="2" id="KW-0238">DNA-binding</keyword>
<dbReference type="AlphaFoldDB" id="A0A7M3U297"/>
<evidence type="ECO:0000256" key="1">
    <source>
        <dbReference type="ARBA" id="ARBA00022908"/>
    </source>
</evidence>
<dbReference type="InterPro" id="IPR038109">
    <property type="entry name" value="DNA_bind_recomb_sf"/>
</dbReference>
<feature type="coiled-coil region" evidence="6">
    <location>
        <begin position="427"/>
        <end position="454"/>
    </location>
</feature>
<evidence type="ECO:0000259" key="7">
    <source>
        <dbReference type="PROSITE" id="PS51736"/>
    </source>
</evidence>
<proteinExistence type="predicted"/>
<dbReference type="PROSITE" id="PS51737">
    <property type="entry name" value="RECOMBINASE_DNA_BIND"/>
    <property type="match status" value="1"/>
</dbReference>
<dbReference type="EMBL" id="CP061738">
    <property type="protein sequence ID" value="QOD38532.1"/>
    <property type="molecule type" value="Genomic_DNA"/>
</dbReference>
<evidence type="ECO:0000256" key="5">
    <source>
        <dbReference type="PROSITE-ProRule" id="PRU10137"/>
    </source>
</evidence>
<dbReference type="Gene3D" id="3.40.50.1390">
    <property type="entry name" value="Resolvase, N-terminal catalytic domain"/>
    <property type="match status" value="1"/>
</dbReference>
<dbReference type="Pfam" id="PF00239">
    <property type="entry name" value="Resolvase"/>
    <property type="match status" value="1"/>
</dbReference>
<dbReference type="InterPro" id="IPR025827">
    <property type="entry name" value="Zn_ribbon_recom_dom"/>
</dbReference>
<dbReference type="SMART" id="SM00857">
    <property type="entry name" value="Resolvase"/>
    <property type="match status" value="1"/>
</dbReference>
<dbReference type="PROSITE" id="PS51736">
    <property type="entry name" value="RECOMBINASES_3"/>
    <property type="match status" value="1"/>
</dbReference>
<gene>
    <name evidence="9" type="ORF">ID128_01375</name>
</gene>
<dbReference type="RefSeq" id="WP_191111306.1">
    <property type="nucleotide sequence ID" value="NZ_CP061738.1"/>
</dbReference>
<protein>
    <submittedName>
        <fullName evidence="9">Recombinase family protein</fullName>
    </submittedName>
</protein>
<dbReference type="InterPro" id="IPR006118">
    <property type="entry name" value="Recombinase_CS"/>
</dbReference>
<reference evidence="9 10" key="1">
    <citation type="submission" date="2020-09" db="EMBL/GenBank/DDBJ databases">
        <title>An Earliest Endosymbiont, Wolbachia massiliensis sp. nov., Strain PL13 From the Bed Bug (Cimex hemipterius), Type strain of a New supergroup T.</title>
        <authorList>
            <person name="Laidoudi Y."/>
            <person name="Levasseur A."/>
            <person name="Medkour H."/>
            <person name="Maaloum M."/>
            <person name="BenKhedher M."/>
            <person name="Sambou M."/>
            <person name="Bassene H."/>
            <person name="Davoust B."/>
            <person name="Fenollar F."/>
            <person name="Raoult D."/>
            <person name="Mediannikov O."/>
        </authorList>
    </citation>
    <scope>NUCLEOTIDE SEQUENCE [LARGE SCALE GENOMIC DNA]</scope>
    <source>
        <strain evidence="9 10">PL13</strain>
    </source>
</reference>
<dbReference type="Gene3D" id="3.90.1750.20">
    <property type="entry name" value="Putative Large Serine Recombinase, Chain B, Domain 2"/>
    <property type="match status" value="1"/>
</dbReference>
<dbReference type="Proteomes" id="UP000516514">
    <property type="component" value="Chromosome"/>
</dbReference>
<dbReference type="Pfam" id="PF13408">
    <property type="entry name" value="Zn_ribbon_recom"/>
    <property type="match status" value="1"/>
</dbReference>
<name>A0A7M3U297_9RICK</name>
<dbReference type="PANTHER" id="PTHR30461">
    <property type="entry name" value="DNA-INVERTASE FROM LAMBDOID PROPHAGE"/>
    <property type="match status" value="1"/>
</dbReference>
<dbReference type="GO" id="GO:0015074">
    <property type="term" value="P:DNA integration"/>
    <property type="evidence" value="ECO:0007669"/>
    <property type="project" value="UniProtKB-KW"/>
</dbReference>